<feature type="domain" description="Fumarate lyase N-terminal" evidence="2">
    <location>
        <begin position="35"/>
        <end position="363"/>
    </location>
</feature>
<evidence type="ECO:0000256" key="1">
    <source>
        <dbReference type="ARBA" id="ARBA00023239"/>
    </source>
</evidence>
<dbReference type="PROSITE" id="PS00163">
    <property type="entry name" value="FUMARATE_LYASES"/>
    <property type="match status" value="1"/>
</dbReference>
<dbReference type="InterPro" id="IPR020557">
    <property type="entry name" value="Fumarate_lyase_CS"/>
</dbReference>
<dbReference type="NCBIfam" id="NF008909">
    <property type="entry name" value="PRK12273.1"/>
    <property type="match status" value="1"/>
</dbReference>
<dbReference type="InterPro" id="IPR018951">
    <property type="entry name" value="Fumarase_C_C"/>
</dbReference>
<name>A0ABN0JWI4_9GAMM</name>
<proteinExistence type="predicted"/>
<dbReference type="CDD" id="cd01357">
    <property type="entry name" value="Aspartase"/>
    <property type="match status" value="1"/>
</dbReference>
<feature type="domain" description="Fumarase C C-terminal" evidence="3">
    <location>
        <begin position="430"/>
        <end position="482"/>
    </location>
</feature>
<sequence>MHTQIYDELSCLDSDTRMNAEIQTRTEKDLLGLREVPNQFYFGIQTLRAIENFNLSSNKINQYPNLIKSLAMVKHACAEANHTLGKLSDQKLNAIKYSCDQLIHGAYHEQFPIDLIQGGAGTSTNMNANEVIANIGLEHLGYKKGEYKHLHPNNDVNMSQSTNDVYPTAIRLGLLFSLDEMYTPFANLIASLRQKGDEFSHILKMGRTQLQDAVPMTLGQEFNGFATTLEKDLVKLKEIAPSTLNYMNLGGTAIGTGINTEQKYTELAIEALAQISQKNIKSAPDLIEATSDMGDFVLLSGLLKRTATKLSKIANDLRLLSSGPRTGINEINLEPRQPGSSIMPGKVNPVIPEALNLVCFQVIANDLAVTLAAEAGQLQLNAFEPLIAYKLFESIELLSNALVMFQTKCVDTVTANQEHCKALVDNSIGIVTALNPYLGYETTTRIAKTANESGLSVLSLIKAENLLSDDQLAEILAIDNMVQPKAEIA</sequence>
<reference evidence="4 5" key="1">
    <citation type="submission" date="2013-02" db="EMBL/GenBank/DDBJ databases">
        <title>The Genome Sequence of Acinetobacter soli NIPH 2899.</title>
        <authorList>
            <consortium name="The Broad Institute Genome Sequencing Platform"/>
            <consortium name="The Broad Institute Genome Sequencing Center for Infectious Disease"/>
            <person name="Cerqueira G."/>
            <person name="Feldgarden M."/>
            <person name="Courvalin P."/>
            <person name="Perichon B."/>
            <person name="Grillot-Courvalin C."/>
            <person name="Clermont D."/>
            <person name="Rocha E."/>
            <person name="Yoon E.-J."/>
            <person name="Nemec A."/>
            <person name="Walker B."/>
            <person name="Young S.K."/>
            <person name="Zeng Q."/>
            <person name="Gargeya S."/>
            <person name="Fitzgerald M."/>
            <person name="Haas B."/>
            <person name="Abouelleil A."/>
            <person name="Alvarado L."/>
            <person name="Arachchi H.M."/>
            <person name="Berlin A.M."/>
            <person name="Chapman S.B."/>
            <person name="Dewar J."/>
            <person name="Goldberg J."/>
            <person name="Griggs A."/>
            <person name="Gujja S."/>
            <person name="Hansen M."/>
            <person name="Howarth C."/>
            <person name="Imamovic A."/>
            <person name="Larimer J."/>
            <person name="McCowan C."/>
            <person name="Murphy C."/>
            <person name="Neiman D."/>
            <person name="Pearson M."/>
            <person name="Priest M."/>
            <person name="Roberts A."/>
            <person name="Saif S."/>
            <person name="Shea T."/>
            <person name="Sisk P."/>
            <person name="Sykes S."/>
            <person name="Wortman J."/>
            <person name="Nusbaum C."/>
            <person name="Birren B."/>
        </authorList>
    </citation>
    <scope>NUCLEOTIDE SEQUENCE [LARGE SCALE GENOMIC DNA]</scope>
    <source>
        <strain evidence="4 5">NIPH 2899</strain>
    </source>
</reference>
<organism evidence="4 5">
    <name type="scientific">Acinetobacter soli NIPH 2899</name>
    <dbReference type="NCBI Taxonomy" id="1217677"/>
    <lineage>
        <taxon>Bacteria</taxon>
        <taxon>Pseudomonadati</taxon>
        <taxon>Pseudomonadota</taxon>
        <taxon>Gammaproteobacteria</taxon>
        <taxon>Moraxellales</taxon>
        <taxon>Moraxellaceae</taxon>
        <taxon>Acinetobacter</taxon>
    </lineage>
</organism>
<evidence type="ECO:0000313" key="4">
    <source>
        <dbReference type="EMBL" id="ENV59949.1"/>
    </source>
</evidence>
<dbReference type="Pfam" id="PF00206">
    <property type="entry name" value="Lyase_1"/>
    <property type="match status" value="1"/>
</dbReference>
<accession>A0ABN0JWI4</accession>
<dbReference type="PANTHER" id="PTHR42696">
    <property type="entry name" value="ASPARTATE AMMONIA-LYASE"/>
    <property type="match status" value="1"/>
</dbReference>
<evidence type="ECO:0000259" key="2">
    <source>
        <dbReference type="Pfam" id="PF00206"/>
    </source>
</evidence>
<gene>
    <name evidence="4" type="ORF">F950_02503</name>
</gene>
<dbReference type="Proteomes" id="UP000018433">
    <property type="component" value="Unassembled WGS sequence"/>
</dbReference>
<keyword evidence="5" id="KW-1185">Reference proteome</keyword>
<dbReference type="Gene3D" id="1.10.40.30">
    <property type="entry name" value="Fumarase/aspartase (C-terminal domain)"/>
    <property type="match status" value="1"/>
</dbReference>
<protein>
    <submittedName>
        <fullName evidence="4">Aspartate ammonia-lyase</fullName>
    </submittedName>
</protein>
<dbReference type="SUPFAM" id="SSF48557">
    <property type="entry name" value="L-aspartase-like"/>
    <property type="match status" value="1"/>
</dbReference>
<dbReference type="InterPro" id="IPR022761">
    <property type="entry name" value="Fumarate_lyase_N"/>
</dbReference>
<evidence type="ECO:0000313" key="5">
    <source>
        <dbReference type="Proteomes" id="UP000018433"/>
    </source>
</evidence>
<dbReference type="InterPro" id="IPR008948">
    <property type="entry name" value="L-Aspartase-like"/>
</dbReference>
<keyword evidence="1" id="KW-0456">Lyase</keyword>
<dbReference type="Gene3D" id="1.10.275.10">
    <property type="entry name" value="Fumarase/aspartase (N-terminal domain)"/>
    <property type="match status" value="1"/>
</dbReference>
<comment type="caution">
    <text evidence="4">The sequence shown here is derived from an EMBL/GenBank/DDBJ whole genome shotgun (WGS) entry which is preliminary data.</text>
</comment>
<dbReference type="InterPro" id="IPR051546">
    <property type="entry name" value="Aspartate_Ammonia-Lyase"/>
</dbReference>
<evidence type="ECO:0000259" key="3">
    <source>
        <dbReference type="Pfam" id="PF10415"/>
    </source>
</evidence>
<dbReference type="EMBL" id="APPV01000011">
    <property type="protein sequence ID" value="ENV59949.1"/>
    <property type="molecule type" value="Genomic_DNA"/>
</dbReference>
<dbReference type="PRINTS" id="PR00149">
    <property type="entry name" value="FUMRATELYASE"/>
</dbReference>
<dbReference type="Pfam" id="PF10415">
    <property type="entry name" value="FumaraseC_C"/>
    <property type="match status" value="1"/>
</dbReference>
<dbReference type="InterPro" id="IPR000362">
    <property type="entry name" value="Fumarate_lyase_fam"/>
</dbReference>
<dbReference type="PANTHER" id="PTHR42696:SF2">
    <property type="entry name" value="ASPARTATE AMMONIA-LYASE"/>
    <property type="match status" value="1"/>
</dbReference>
<dbReference type="InterPro" id="IPR024083">
    <property type="entry name" value="Fumarase/histidase_N"/>
</dbReference>
<dbReference type="Gene3D" id="1.20.200.10">
    <property type="entry name" value="Fumarase/aspartase (Central domain)"/>
    <property type="match status" value="1"/>
</dbReference>